<proteinExistence type="predicted"/>
<keyword evidence="3" id="KW-1185">Reference proteome</keyword>
<keyword evidence="2" id="KW-0067">ATP-binding</keyword>
<organism evidence="2 3">
    <name type="scientific">Thalictrum thalictroides</name>
    <name type="common">Rue-anemone</name>
    <name type="synonym">Anemone thalictroides</name>
    <dbReference type="NCBI Taxonomy" id="46969"/>
    <lineage>
        <taxon>Eukaryota</taxon>
        <taxon>Viridiplantae</taxon>
        <taxon>Streptophyta</taxon>
        <taxon>Embryophyta</taxon>
        <taxon>Tracheophyta</taxon>
        <taxon>Spermatophyta</taxon>
        <taxon>Magnoliopsida</taxon>
        <taxon>Ranunculales</taxon>
        <taxon>Ranunculaceae</taxon>
        <taxon>Thalictroideae</taxon>
        <taxon>Thalictrum</taxon>
    </lineage>
</organism>
<dbReference type="OrthoDB" id="1930512at2759"/>
<dbReference type="Proteomes" id="UP000554482">
    <property type="component" value="Unassembled WGS sequence"/>
</dbReference>
<dbReference type="EMBL" id="JABWDY010002607">
    <property type="protein sequence ID" value="KAF5206513.1"/>
    <property type="molecule type" value="Genomic_DNA"/>
</dbReference>
<comment type="caution">
    <text evidence="2">The sequence shown here is derived from an EMBL/GenBank/DDBJ whole genome shotgun (WGS) entry which is preliminary data.</text>
</comment>
<dbReference type="PANTHER" id="PTHR14791">
    <property type="entry name" value="BOMB/KIRA PROTEINS"/>
    <property type="match status" value="1"/>
</dbReference>
<sequence length="185" mass="20875">MEAPNMASITALEQSFQNCSLNRSNGSGLRTSSEEEDTSLELNSHLSLPYQWEQCLDLKTGEIYYINWENGMKRKDDPRKITSRESCYYSEEDNNSNNNTNSYDSDDGSSSASSPSPLNDGQEEEEEHYNNTNSQEGGGGDHILVVAGCKTCMMYFMLPKRVEECPKCNGFLLHFDRLENEDGSF</sequence>
<keyword evidence="2" id="KW-0547">Nucleotide-binding</keyword>
<dbReference type="SUPFAM" id="SSF51045">
    <property type="entry name" value="WW domain"/>
    <property type="match status" value="1"/>
</dbReference>
<reference evidence="2 3" key="1">
    <citation type="submission" date="2020-06" db="EMBL/GenBank/DDBJ databases">
        <title>Transcriptomic and genomic resources for Thalictrum thalictroides and T. hernandezii: Facilitating candidate gene discovery in an emerging model plant lineage.</title>
        <authorList>
            <person name="Arias T."/>
            <person name="Riano-Pachon D.M."/>
            <person name="Di Stilio V.S."/>
        </authorList>
    </citation>
    <scope>NUCLEOTIDE SEQUENCE [LARGE SCALE GENOMIC DNA]</scope>
    <source>
        <strain evidence="3">cv. WT478/WT964</strain>
        <tissue evidence="2">Leaves</tissue>
    </source>
</reference>
<dbReference type="Gene3D" id="2.20.70.10">
    <property type="match status" value="1"/>
</dbReference>
<dbReference type="InterPro" id="IPR051105">
    <property type="entry name" value="WWC/KIBRA_Hippo_Reg"/>
</dbReference>
<accession>A0A7J6XAM2</accession>
<keyword evidence="2" id="KW-0347">Helicase</keyword>
<evidence type="ECO:0000313" key="3">
    <source>
        <dbReference type="Proteomes" id="UP000554482"/>
    </source>
</evidence>
<keyword evidence="2" id="KW-0378">Hydrolase</keyword>
<dbReference type="PANTHER" id="PTHR14791:SF29">
    <property type="entry name" value="PROTEIN KIBRA"/>
    <property type="match status" value="1"/>
</dbReference>
<gene>
    <name evidence="2" type="ORF">FRX31_003900</name>
</gene>
<feature type="compositionally biased region" description="Low complexity" evidence="1">
    <location>
        <begin position="85"/>
        <end position="116"/>
    </location>
</feature>
<dbReference type="GO" id="GO:0004386">
    <property type="term" value="F:helicase activity"/>
    <property type="evidence" value="ECO:0007669"/>
    <property type="project" value="UniProtKB-KW"/>
</dbReference>
<protein>
    <submittedName>
        <fullName evidence="2">Atp-dependent rna helicase</fullName>
    </submittedName>
</protein>
<dbReference type="AlphaFoldDB" id="A0A7J6XAM2"/>
<dbReference type="InterPro" id="IPR036020">
    <property type="entry name" value="WW_dom_sf"/>
</dbReference>
<evidence type="ECO:0000256" key="1">
    <source>
        <dbReference type="SAM" id="MobiDB-lite"/>
    </source>
</evidence>
<name>A0A7J6XAM2_THATH</name>
<evidence type="ECO:0000313" key="2">
    <source>
        <dbReference type="EMBL" id="KAF5206513.1"/>
    </source>
</evidence>
<feature type="region of interest" description="Disordered" evidence="1">
    <location>
        <begin position="84"/>
        <end position="137"/>
    </location>
</feature>